<dbReference type="Pfam" id="PF07521">
    <property type="entry name" value="RMMBL"/>
    <property type="match status" value="1"/>
</dbReference>
<proteinExistence type="predicted"/>
<dbReference type="InterPro" id="IPR036866">
    <property type="entry name" value="RibonucZ/Hydroxyglut_hydro"/>
</dbReference>
<name>X1DQJ0_9ZZZZ</name>
<protein>
    <recommendedName>
        <fullName evidence="1">Zn-dependent metallo-hydrolase RNA specificity domain-containing protein</fullName>
    </recommendedName>
</protein>
<organism evidence="2">
    <name type="scientific">marine sediment metagenome</name>
    <dbReference type="NCBI Taxonomy" id="412755"/>
    <lineage>
        <taxon>unclassified sequences</taxon>
        <taxon>metagenomes</taxon>
        <taxon>ecological metagenomes</taxon>
    </lineage>
</organism>
<dbReference type="InterPro" id="IPR011108">
    <property type="entry name" value="RMMBL"/>
</dbReference>
<accession>X1DQJ0</accession>
<dbReference type="Gene3D" id="3.60.15.10">
    <property type="entry name" value="Ribonuclease Z/Hydroxyacylglutathione hydrolase-like"/>
    <property type="match status" value="1"/>
</dbReference>
<gene>
    <name evidence="2" type="ORF">S01H4_64080</name>
</gene>
<comment type="caution">
    <text evidence="2">The sequence shown here is derived from an EMBL/GenBank/DDBJ whole genome shotgun (WGS) entry which is preliminary data.</text>
</comment>
<sequence length="97" mass="11310">DFKRRGLFISSSLDPYSEEYLDNTKTIRGELKPYGIPAYRVQASGHATPHDIINLIEEIKPKFLIPIHTDHPQFFEKLFQKSEIQVILPNKDQPIEF</sequence>
<dbReference type="AlphaFoldDB" id="X1DQJ0"/>
<evidence type="ECO:0000259" key="1">
    <source>
        <dbReference type="Pfam" id="PF07521"/>
    </source>
</evidence>
<reference evidence="2" key="1">
    <citation type="journal article" date="2014" name="Front. Microbiol.">
        <title>High frequency of phylogenetically diverse reductive dehalogenase-homologous genes in deep subseafloor sedimentary metagenomes.</title>
        <authorList>
            <person name="Kawai M."/>
            <person name="Futagami T."/>
            <person name="Toyoda A."/>
            <person name="Takaki Y."/>
            <person name="Nishi S."/>
            <person name="Hori S."/>
            <person name="Arai W."/>
            <person name="Tsubouchi T."/>
            <person name="Morono Y."/>
            <person name="Uchiyama I."/>
            <person name="Ito T."/>
            <person name="Fujiyama A."/>
            <person name="Inagaki F."/>
            <person name="Takami H."/>
        </authorList>
    </citation>
    <scope>NUCLEOTIDE SEQUENCE</scope>
    <source>
        <strain evidence="2">Expedition CK06-06</strain>
    </source>
</reference>
<dbReference type="EMBL" id="BART01038745">
    <property type="protein sequence ID" value="GAH07254.1"/>
    <property type="molecule type" value="Genomic_DNA"/>
</dbReference>
<evidence type="ECO:0000313" key="2">
    <source>
        <dbReference type="EMBL" id="GAH07254.1"/>
    </source>
</evidence>
<feature type="domain" description="Zn-dependent metallo-hydrolase RNA specificity" evidence="1">
    <location>
        <begin position="41"/>
        <end position="89"/>
    </location>
</feature>
<dbReference type="SUPFAM" id="SSF56281">
    <property type="entry name" value="Metallo-hydrolase/oxidoreductase"/>
    <property type="match status" value="1"/>
</dbReference>
<feature type="non-terminal residue" evidence="2">
    <location>
        <position position="1"/>
    </location>
</feature>